<feature type="compositionally biased region" description="Polar residues" evidence="2">
    <location>
        <begin position="1323"/>
        <end position="1333"/>
    </location>
</feature>
<accession>A0A2J7R8V3</accession>
<dbReference type="SMART" id="SM00324">
    <property type="entry name" value="RhoGAP"/>
    <property type="match status" value="1"/>
</dbReference>
<dbReference type="Gene3D" id="1.10.555.10">
    <property type="entry name" value="Rho GTPase activation protein"/>
    <property type="match status" value="1"/>
</dbReference>
<feature type="region of interest" description="Disordered" evidence="2">
    <location>
        <begin position="832"/>
        <end position="882"/>
    </location>
</feature>
<dbReference type="PANTHER" id="PTHR12635">
    <property type="entry name" value="RHO-GTPASE-ACTIVATING PROTEIN 6 FAMILY MEMBER"/>
    <property type="match status" value="1"/>
</dbReference>
<feature type="region of interest" description="Disordered" evidence="2">
    <location>
        <begin position="1446"/>
        <end position="1491"/>
    </location>
</feature>
<feature type="compositionally biased region" description="Polar residues" evidence="2">
    <location>
        <begin position="1265"/>
        <end position="1288"/>
    </location>
</feature>
<feature type="region of interest" description="Disordered" evidence="2">
    <location>
        <begin position="1"/>
        <end position="64"/>
    </location>
</feature>
<reference evidence="4 5" key="1">
    <citation type="submission" date="2017-12" db="EMBL/GenBank/DDBJ databases">
        <title>Hemimetabolous genomes reveal molecular basis of termite eusociality.</title>
        <authorList>
            <person name="Harrison M.C."/>
            <person name="Jongepier E."/>
            <person name="Robertson H.M."/>
            <person name="Arning N."/>
            <person name="Bitard-Feildel T."/>
            <person name="Chao H."/>
            <person name="Childers C.P."/>
            <person name="Dinh H."/>
            <person name="Doddapaneni H."/>
            <person name="Dugan S."/>
            <person name="Gowin J."/>
            <person name="Greiner C."/>
            <person name="Han Y."/>
            <person name="Hu H."/>
            <person name="Hughes D.S.T."/>
            <person name="Huylmans A.-K."/>
            <person name="Kemena C."/>
            <person name="Kremer L.P.M."/>
            <person name="Lee S.L."/>
            <person name="Lopez-Ezquerra A."/>
            <person name="Mallet L."/>
            <person name="Monroy-Kuhn J.M."/>
            <person name="Moser A."/>
            <person name="Murali S.C."/>
            <person name="Muzny D.M."/>
            <person name="Otani S."/>
            <person name="Piulachs M.-D."/>
            <person name="Poelchau M."/>
            <person name="Qu J."/>
            <person name="Schaub F."/>
            <person name="Wada-Katsumata A."/>
            <person name="Worley K.C."/>
            <person name="Xie Q."/>
            <person name="Ylla G."/>
            <person name="Poulsen M."/>
            <person name="Gibbs R.A."/>
            <person name="Schal C."/>
            <person name="Richards S."/>
            <person name="Belles X."/>
            <person name="Korb J."/>
            <person name="Bornberg-Bauer E."/>
        </authorList>
    </citation>
    <scope>NUCLEOTIDE SEQUENCE [LARGE SCALE GENOMIC DNA]</scope>
    <source>
        <tissue evidence="4">Whole body</tissue>
    </source>
</reference>
<feature type="compositionally biased region" description="Basic residues" evidence="2">
    <location>
        <begin position="128"/>
        <end position="140"/>
    </location>
</feature>
<protein>
    <recommendedName>
        <fullName evidence="3">Rho-GAP domain-containing protein</fullName>
    </recommendedName>
</protein>
<evidence type="ECO:0000256" key="2">
    <source>
        <dbReference type="SAM" id="MobiDB-lite"/>
    </source>
</evidence>
<name>A0A2J7R8V3_9NEOP</name>
<proteinExistence type="predicted"/>
<dbReference type="InterPro" id="IPR041852">
    <property type="entry name" value="ARHGAP6_RhoGAP"/>
</dbReference>
<evidence type="ECO:0000313" key="4">
    <source>
        <dbReference type="EMBL" id="PNF37268.1"/>
    </source>
</evidence>
<feature type="region of interest" description="Disordered" evidence="2">
    <location>
        <begin position="289"/>
        <end position="310"/>
    </location>
</feature>
<feature type="compositionally biased region" description="Polar residues" evidence="2">
    <location>
        <begin position="1654"/>
        <end position="1665"/>
    </location>
</feature>
<feature type="region of interest" description="Disordered" evidence="2">
    <location>
        <begin position="1651"/>
        <end position="1742"/>
    </location>
</feature>
<dbReference type="STRING" id="105785.A0A2J7R8V3"/>
<gene>
    <name evidence="4" type="ORF">B7P43_G00400</name>
</gene>
<feature type="compositionally biased region" description="Basic and acidic residues" evidence="2">
    <location>
        <begin position="1726"/>
        <end position="1742"/>
    </location>
</feature>
<evidence type="ECO:0000259" key="3">
    <source>
        <dbReference type="PROSITE" id="PS50238"/>
    </source>
</evidence>
<feature type="compositionally biased region" description="Basic residues" evidence="2">
    <location>
        <begin position="1"/>
        <end position="11"/>
    </location>
</feature>
<feature type="compositionally biased region" description="Low complexity" evidence="2">
    <location>
        <begin position="1413"/>
        <end position="1423"/>
    </location>
</feature>
<feature type="region of interest" description="Disordered" evidence="2">
    <location>
        <begin position="645"/>
        <end position="688"/>
    </location>
</feature>
<feature type="compositionally biased region" description="Polar residues" evidence="2">
    <location>
        <begin position="1446"/>
        <end position="1465"/>
    </location>
</feature>
<sequence length="1742" mass="192390">MGDRRSKKVRAYRSSQARSTEDFVELSGDAESQRDMGRAKHVETPAGSSRESSSRDQKRKRPTRERWLLTRKTWRYMADAGRRLIPEGVQNRPQDIPKIEAYFQEVCHREPKFLLWRKSSYPGALGFRSHHRKNRRKKGGSCREKATSVDELDTSHSSASGRRLDLKKLKEEFLYGVSSSISDTAHSQGHSSGRQGLLLGVPETTVTCPDNEDEETERELMETLSRYLNLQEKSADTLSTGDEVIDIDYQRLVDQLRKYLSTSNILEEQYDKLAATQERMTVRTRTIRTTTQRPLSPTPSPSRVSFESDTQERMTLDTLRRYYSKSTCRQKVITDLLTDRKLLEKLYFGLRQTRSLKAMRGGMGLDGSGFSHHWTSSEQTASTLRSRRDGDEIYKSEIYDYKDSMGTSSWKRLGKSPSRDQREMSPLSPPPLIEIEDEYETVSVDRGIQTEPIPASVLVAIEDELKKARAAAVQEEKEEMNASGAGRRRSSVDNDDVSPSVSDTIKRYLRMARKKSLDADKVDRFKRVNYDRNLRNIKPKGELTMPGDDDGLNKGCQPDESWIVVLKELKVEDVFSDREMSPGGDDFSGSRITSSRSSLEGAGISDDALLSPPPMNIGGKPIPQQTHSSILSTGQTFLTNLLHGLQHHQQQQQSNEENTAMTRSSASTATPIGGAMQKSKSSSSVVHHGSRVAKKIWRARSKSQSRATSSVTSTWTPQGNCTWTNVTGRQVTLADASLLTLCELERRMLQKVAIAKLQALNLGVAVRIPSETVVSVSHKPKRRPYLLKRKALTTGFFDTTRGKDDKDKDAGGGGMVFGIPIGQCLENDRLSRIQRGGSPGRDEPSELRRKSHHGSRSSFSSLIETTTARGDESGSCESLMSPGDRMAGSVPGLLDTLSCGSTADISFGDREPSIPHIVQACFRHLQNFGLHTLGIFRVSSSKKRVRQLREDFDCGKEISLGEDHCPHDVATLLKEFFRDLPEPLLCRDLYQAFVQTQKIRNRRLQFEALQHLIQLLPVPNRDTLSALLNFLVTVARNAGDYKDETGECMSGSKMDSNNLATVFAPNILHCIKPGSNKELSTERAEERIDVINVIRSMIDHNKELFQVPAELLDEVYLHMMDSHPDALDHLLRKRGNLGDELIDDLESSVTEGVCSEISSVPRTAAQVGSEPQDPQLGATFSEAEDHLRSVRRVWSREEFLHETAGMGGPDVSMRPRHKDRDRGRDRSSKKRWREESSSRRKIESDGGMEFPKTAFNITTSASASQISMSGHQKGILSQQQIETATKMRSASIDGGNTVPAPAEQRNLLERGYDDENNDENSRRQSSPLLSDSESGGGGVITASLKIPVPAGTSGTSFALNLDDADIPYIEDGGGGGFSVTAEGGRQHMTIGLVRCTGSREGTNNAIQHRRQRSASGSDSSQASTTVHPPGNLTALFHQQQGCDSALGSTATFSSPPHNTTPSICSSDAGHFSSPPSWASTPPTSPDATGTTVNFIPEELTARIQQHHSQTARVPLSASSKGISTQISPDQAGLQKMSKEVTPVILQKVTITSTSELHQVQRGDAANDRQPDIRGSKLAIHKVQTTTGELPKSASTSAVVSSLKKSVEFESEPIGSDRKLTTSISSIGGAVMRSKTADIERMLRIKGTEAGKVKSVTTQLPQQTSVPDDKKKYSKRRYTDSRHQTRHIPDAEALQEASSGGEGGTGISGEEEVVTRQRKSQQGPVWKRRELIASDPKDHESAL</sequence>
<dbReference type="InterPro" id="IPR000198">
    <property type="entry name" value="RhoGAP_dom"/>
</dbReference>
<evidence type="ECO:0000256" key="1">
    <source>
        <dbReference type="ARBA" id="ARBA00022468"/>
    </source>
</evidence>
<dbReference type="InterPro" id="IPR008936">
    <property type="entry name" value="Rho_GTPase_activation_prot"/>
</dbReference>
<dbReference type="Proteomes" id="UP000235965">
    <property type="component" value="Unassembled WGS sequence"/>
</dbReference>
<feature type="region of interest" description="Disordered" evidence="2">
    <location>
        <begin position="1399"/>
        <end position="1432"/>
    </location>
</feature>
<dbReference type="InParanoid" id="A0A2J7R8V3"/>
<feature type="region of interest" description="Disordered" evidence="2">
    <location>
        <begin position="1265"/>
        <end position="1336"/>
    </location>
</feature>
<dbReference type="GO" id="GO:0007165">
    <property type="term" value="P:signal transduction"/>
    <property type="evidence" value="ECO:0007669"/>
    <property type="project" value="InterPro"/>
</dbReference>
<feature type="region of interest" description="Disordered" evidence="2">
    <location>
        <begin position="577"/>
        <end position="627"/>
    </location>
</feature>
<feature type="region of interest" description="Disordered" evidence="2">
    <location>
        <begin position="1510"/>
        <end position="1530"/>
    </location>
</feature>
<feature type="compositionally biased region" description="Low complexity" evidence="2">
    <location>
        <begin position="678"/>
        <end position="687"/>
    </location>
</feature>
<dbReference type="PANTHER" id="PTHR12635:SF7">
    <property type="entry name" value="RHO GTPASE ACTIVATING PROTEIN 6-RELATED"/>
    <property type="match status" value="1"/>
</dbReference>
<feature type="compositionally biased region" description="Low complexity" evidence="2">
    <location>
        <begin position="1472"/>
        <end position="1491"/>
    </location>
</feature>
<feature type="compositionally biased region" description="Low complexity" evidence="2">
    <location>
        <begin position="645"/>
        <end position="670"/>
    </location>
</feature>
<feature type="compositionally biased region" description="Polar residues" evidence="2">
    <location>
        <begin position="1510"/>
        <end position="1528"/>
    </location>
</feature>
<feature type="region of interest" description="Disordered" evidence="2">
    <location>
        <begin position="1203"/>
        <end position="1251"/>
    </location>
</feature>
<dbReference type="OrthoDB" id="10024839at2759"/>
<feature type="region of interest" description="Disordered" evidence="2">
    <location>
        <begin position="409"/>
        <end position="431"/>
    </location>
</feature>
<keyword evidence="5" id="KW-1185">Reference proteome</keyword>
<comment type="caution">
    <text evidence="4">The sequence shown here is derived from an EMBL/GenBank/DDBJ whole genome shotgun (WGS) entry which is preliminary data.</text>
</comment>
<feature type="domain" description="Rho-GAP" evidence="3">
    <location>
        <begin position="905"/>
        <end position="1105"/>
    </location>
</feature>
<feature type="compositionally biased region" description="Basic and acidic residues" evidence="2">
    <location>
        <begin position="31"/>
        <end position="43"/>
    </location>
</feature>
<dbReference type="PROSITE" id="PS50238">
    <property type="entry name" value="RHOGAP"/>
    <property type="match status" value="1"/>
</dbReference>
<feature type="region of interest" description="Disordered" evidence="2">
    <location>
        <begin position="473"/>
        <end position="501"/>
    </location>
</feature>
<dbReference type="CDD" id="cd04376">
    <property type="entry name" value="RhoGAP_ARHGAP6"/>
    <property type="match status" value="1"/>
</dbReference>
<dbReference type="InterPro" id="IPR037863">
    <property type="entry name" value="RHOGAP6/36"/>
</dbReference>
<dbReference type="EMBL" id="NEVH01006721">
    <property type="protein sequence ID" value="PNF37268.1"/>
    <property type="molecule type" value="Genomic_DNA"/>
</dbReference>
<dbReference type="FunCoup" id="A0A2J7R8V3">
    <property type="interactions" value="1"/>
</dbReference>
<dbReference type="GO" id="GO:0005096">
    <property type="term" value="F:GTPase activator activity"/>
    <property type="evidence" value="ECO:0007669"/>
    <property type="project" value="UniProtKB-KW"/>
</dbReference>
<organism evidence="4 5">
    <name type="scientific">Cryptotermes secundus</name>
    <dbReference type="NCBI Taxonomy" id="105785"/>
    <lineage>
        <taxon>Eukaryota</taxon>
        <taxon>Metazoa</taxon>
        <taxon>Ecdysozoa</taxon>
        <taxon>Arthropoda</taxon>
        <taxon>Hexapoda</taxon>
        <taxon>Insecta</taxon>
        <taxon>Pterygota</taxon>
        <taxon>Neoptera</taxon>
        <taxon>Polyneoptera</taxon>
        <taxon>Dictyoptera</taxon>
        <taxon>Blattodea</taxon>
        <taxon>Blattoidea</taxon>
        <taxon>Termitoidae</taxon>
        <taxon>Kalotermitidae</taxon>
        <taxon>Cryptotermitinae</taxon>
        <taxon>Cryptotermes</taxon>
    </lineage>
</organism>
<feature type="region of interest" description="Disordered" evidence="2">
    <location>
        <begin position="126"/>
        <end position="161"/>
    </location>
</feature>
<dbReference type="SUPFAM" id="SSF48350">
    <property type="entry name" value="GTPase activation domain, GAP"/>
    <property type="match status" value="1"/>
</dbReference>
<dbReference type="Pfam" id="PF00620">
    <property type="entry name" value="RhoGAP"/>
    <property type="match status" value="1"/>
</dbReference>
<feature type="compositionally biased region" description="Low complexity" evidence="2">
    <location>
        <begin position="589"/>
        <end position="598"/>
    </location>
</feature>
<evidence type="ECO:0000313" key="5">
    <source>
        <dbReference type="Proteomes" id="UP000235965"/>
    </source>
</evidence>
<keyword evidence="1" id="KW-0343">GTPase activation</keyword>
<feature type="compositionally biased region" description="Basic and acidic residues" evidence="2">
    <location>
        <begin position="1666"/>
        <end position="1689"/>
    </location>
</feature>
<feature type="compositionally biased region" description="Basic and acidic residues" evidence="2">
    <location>
        <begin position="1218"/>
        <end position="1244"/>
    </location>
</feature>